<evidence type="ECO:0000313" key="2">
    <source>
        <dbReference type="Proteomes" id="UP000254848"/>
    </source>
</evidence>
<dbReference type="EMBL" id="QRAP01000001">
    <property type="protein sequence ID" value="RDK96928.1"/>
    <property type="molecule type" value="Genomic_DNA"/>
</dbReference>
<accession>A0A370R3C1</accession>
<gene>
    <name evidence="1" type="ORF">C8D90_101365</name>
</gene>
<protein>
    <submittedName>
        <fullName evidence="1">Uncharacterized protein</fullName>
    </submittedName>
</protein>
<dbReference type="Proteomes" id="UP000254848">
    <property type="component" value="Unassembled WGS sequence"/>
</dbReference>
<comment type="caution">
    <text evidence="1">The sequence shown here is derived from an EMBL/GenBank/DDBJ whole genome shotgun (WGS) entry which is preliminary data.</text>
</comment>
<keyword evidence="2" id="KW-1185">Reference proteome</keyword>
<proteinExistence type="predicted"/>
<dbReference type="RefSeq" id="WP_115456701.1">
    <property type="nucleotide sequence ID" value="NZ_QRAP01000001.1"/>
</dbReference>
<dbReference type="AlphaFoldDB" id="A0A370R3C1"/>
<reference evidence="1 2" key="1">
    <citation type="submission" date="2018-07" db="EMBL/GenBank/DDBJ databases">
        <title>Genomic Encyclopedia of Type Strains, Phase IV (KMG-IV): sequencing the most valuable type-strain genomes for metagenomic binning, comparative biology and taxonomic classification.</title>
        <authorList>
            <person name="Goeker M."/>
        </authorList>
    </citation>
    <scope>NUCLEOTIDE SEQUENCE [LARGE SCALE GENOMIC DNA]</scope>
    <source>
        <strain evidence="1 2">DSM 103736</strain>
    </source>
</reference>
<name>A0A370R3C1_9GAMM</name>
<evidence type="ECO:0000313" key="1">
    <source>
        <dbReference type="EMBL" id="RDK96928.1"/>
    </source>
</evidence>
<dbReference type="OrthoDB" id="6473886at2"/>
<sequence length="83" mass="9987">MCICDISVEDTYVRLPLSTSAAWVLDRQAERSLGWRRFLKPKRQQHSRWRLEPVRDRYEVRFAPNRAPELWLFSADNLGKKRL</sequence>
<organism evidence="1 2">
    <name type="scientific">Enterobacillus tribolii</name>
    <dbReference type="NCBI Taxonomy" id="1487935"/>
    <lineage>
        <taxon>Bacteria</taxon>
        <taxon>Pseudomonadati</taxon>
        <taxon>Pseudomonadota</taxon>
        <taxon>Gammaproteobacteria</taxon>
        <taxon>Enterobacterales</taxon>
        <taxon>Hafniaceae</taxon>
        <taxon>Enterobacillus</taxon>
    </lineage>
</organism>